<keyword evidence="4" id="KW-1003">Cell membrane</keyword>
<evidence type="ECO:0000313" key="11">
    <source>
        <dbReference type="Proteomes" id="UP000069926"/>
    </source>
</evidence>
<evidence type="ECO:0000256" key="9">
    <source>
        <dbReference type="RuleBase" id="RU362122"/>
    </source>
</evidence>
<dbReference type="GO" id="GO:0015188">
    <property type="term" value="F:L-isoleucine transmembrane transporter activity"/>
    <property type="evidence" value="ECO:0007669"/>
    <property type="project" value="TreeGrafter"/>
</dbReference>
<evidence type="ECO:0000256" key="8">
    <source>
        <dbReference type="ARBA" id="ARBA00023136"/>
    </source>
</evidence>
<dbReference type="PANTHER" id="PTHR30588">
    <property type="entry name" value="BRANCHED-CHAIN AMINO ACID TRANSPORT SYSTEM 2 CARRIER PROTEIN"/>
    <property type="match status" value="1"/>
</dbReference>
<keyword evidence="5 9" id="KW-0812">Transmembrane</keyword>
<comment type="subcellular location">
    <subcellularLocation>
        <location evidence="9">Cell inner membrane</location>
        <topology evidence="9">Multi-pass membrane protein</topology>
    </subcellularLocation>
    <subcellularLocation>
        <location evidence="1">Cell membrane</location>
        <topology evidence="1">Multi-pass membrane protein</topology>
    </subcellularLocation>
</comment>
<dbReference type="GO" id="GO:0005886">
    <property type="term" value="C:plasma membrane"/>
    <property type="evidence" value="ECO:0007669"/>
    <property type="project" value="UniProtKB-SubCell"/>
</dbReference>
<keyword evidence="11" id="KW-1185">Reference proteome</keyword>
<dbReference type="PATRIC" id="fig|634113.3.peg.250"/>
<protein>
    <recommendedName>
        <fullName evidence="9">Branched-chain amino acid transport system carrier protein</fullName>
    </recommendedName>
</protein>
<dbReference type="GO" id="GO:0015190">
    <property type="term" value="F:L-leucine transmembrane transporter activity"/>
    <property type="evidence" value="ECO:0007669"/>
    <property type="project" value="TreeGrafter"/>
</dbReference>
<dbReference type="KEGG" id="asy:AUT07_00259"/>
<dbReference type="Proteomes" id="UP000069926">
    <property type="component" value="Chromosome"/>
</dbReference>
<accession>A0A109QE24</accession>
<keyword evidence="6 9" id="KW-0029">Amino-acid transport</keyword>
<reference evidence="10 11" key="1">
    <citation type="submission" date="2016-01" db="EMBL/GenBank/DDBJ databases">
        <title>Genome sequence of Ca. Arsenophonus lipopteni, the exclusive symbiont of a blood sucking fly Lipoptena cervi (Diptera: Hippoboscidae).</title>
        <authorList>
            <person name="Novakova E."/>
            <person name="Hypsa V."/>
            <person name="Nguyen P."/>
            <person name="Husnik F."/>
            <person name="Darby A.C."/>
        </authorList>
    </citation>
    <scope>NUCLEOTIDE SEQUENCE [LARGE SCALE GENOMIC DNA]</scope>
    <source>
        <strain evidence="10 11">CB</strain>
    </source>
</reference>
<evidence type="ECO:0000256" key="1">
    <source>
        <dbReference type="ARBA" id="ARBA00004651"/>
    </source>
</evidence>
<evidence type="ECO:0000256" key="6">
    <source>
        <dbReference type="ARBA" id="ARBA00022970"/>
    </source>
</evidence>
<evidence type="ECO:0000256" key="4">
    <source>
        <dbReference type="ARBA" id="ARBA00022475"/>
    </source>
</evidence>
<feature type="transmembrane region" description="Helical" evidence="9">
    <location>
        <begin position="192"/>
        <end position="213"/>
    </location>
</feature>
<feature type="transmembrane region" description="Helical" evidence="9">
    <location>
        <begin position="369"/>
        <end position="390"/>
    </location>
</feature>
<feature type="transmembrane region" description="Helical" evidence="9">
    <location>
        <begin position="12"/>
        <end position="35"/>
    </location>
</feature>
<feature type="transmembrane region" description="Helical" evidence="9">
    <location>
        <begin position="315"/>
        <end position="334"/>
    </location>
</feature>
<dbReference type="PANTHER" id="PTHR30588:SF0">
    <property type="entry name" value="BRANCHED-CHAIN AMINO ACID PERMEASE BRNQ"/>
    <property type="match status" value="1"/>
</dbReference>
<dbReference type="NCBIfam" id="TIGR00796">
    <property type="entry name" value="livcs"/>
    <property type="match status" value="1"/>
</dbReference>
<evidence type="ECO:0000256" key="3">
    <source>
        <dbReference type="ARBA" id="ARBA00022448"/>
    </source>
</evidence>
<feature type="transmembrane region" description="Helical" evidence="9">
    <location>
        <begin position="123"/>
        <end position="145"/>
    </location>
</feature>
<dbReference type="OrthoDB" id="9783920at2"/>
<dbReference type="AlphaFoldDB" id="A0A109QE24"/>
<evidence type="ECO:0000313" key="10">
    <source>
        <dbReference type="EMBL" id="AMA64841.1"/>
    </source>
</evidence>
<feature type="transmembrane region" description="Helical" evidence="9">
    <location>
        <begin position="225"/>
        <end position="247"/>
    </location>
</feature>
<name>A0A109QE24_9GAMM</name>
<sequence>MRYNLTYKDIFALGFMTFALFVGAGNIIFPPIIGLQSGEKVWIAATGFLITGVVLPITAVIALAKVGGGIDQLSIPIGKIPGLLLSFTAYIAIGPLFAVPRTATVSYEVGLAPLLSISSSGSLFIYNFIYFFIVIVVSFYPGKLLNSIGYILAPIKIIALAVLSFTALICPAGKSIAPIASYADMAFFNGFINGYMTMDTLGAMVFGIIIVNAARSRCMENSAMLIRYITWAVLIAGVLITLIYIALFKLGNSSGTLLPNASNGTDILHAYVQYIFGDYGSFFLGILIFISCIVTAIGLICACAKFFINYIPISYRLLVLIFSIFSMIISNLGLSNLIKFSIPVLMTIYPPCIILIIMSFTLKWWNNSFIVVTLPMLTSLLFGFLDAIKYSNFLQPFVFDILKKLPLYEYNVSWLIPTLIVLFFLLLFDYFNYKL</sequence>
<evidence type="ECO:0000256" key="7">
    <source>
        <dbReference type="ARBA" id="ARBA00022989"/>
    </source>
</evidence>
<keyword evidence="7 9" id="KW-1133">Transmembrane helix</keyword>
<keyword evidence="8 9" id="KW-0472">Membrane</keyword>
<dbReference type="GO" id="GO:0015820">
    <property type="term" value="P:L-leucine transport"/>
    <property type="evidence" value="ECO:0007669"/>
    <property type="project" value="TreeGrafter"/>
</dbReference>
<feature type="transmembrane region" description="Helical" evidence="9">
    <location>
        <begin position="340"/>
        <end position="362"/>
    </location>
</feature>
<feature type="transmembrane region" description="Helical" evidence="9">
    <location>
        <begin position="83"/>
        <end position="103"/>
    </location>
</feature>
<evidence type="ECO:0000256" key="2">
    <source>
        <dbReference type="ARBA" id="ARBA00008540"/>
    </source>
</evidence>
<dbReference type="RefSeq" id="WP_066283136.1">
    <property type="nucleotide sequence ID" value="NZ_CP013920.1"/>
</dbReference>
<comment type="similarity">
    <text evidence="2 9">Belongs to the branched chain amino acid transporter family.</text>
</comment>
<dbReference type="GO" id="GO:0005304">
    <property type="term" value="F:L-valine transmembrane transporter activity"/>
    <property type="evidence" value="ECO:0007669"/>
    <property type="project" value="TreeGrafter"/>
</dbReference>
<organism evidence="10 11">
    <name type="scientific">Candidatus Arsenophonus lipoptenae</name>
    <dbReference type="NCBI Taxonomy" id="634113"/>
    <lineage>
        <taxon>Bacteria</taxon>
        <taxon>Pseudomonadati</taxon>
        <taxon>Pseudomonadota</taxon>
        <taxon>Gammaproteobacteria</taxon>
        <taxon>Enterobacterales</taxon>
        <taxon>Morganellaceae</taxon>
        <taxon>Arsenophonus</taxon>
    </lineage>
</organism>
<feature type="transmembrane region" description="Helical" evidence="9">
    <location>
        <begin position="41"/>
        <end position="63"/>
    </location>
</feature>
<dbReference type="InterPro" id="IPR004685">
    <property type="entry name" value="Brnchd-chn_aa_trnsp_Livcs"/>
</dbReference>
<proteinExistence type="inferred from homology"/>
<dbReference type="Pfam" id="PF05525">
    <property type="entry name" value="Branch_AA_trans"/>
    <property type="match status" value="1"/>
</dbReference>
<comment type="function">
    <text evidence="9">Component of the transport system for branched-chain amino acids.</text>
</comment>
<feature type="transmembrane region" description="Helical" evidence="9">
    <location>
        <begin position="282"/>
        <end position="308"/>
    </location>
</feature>
<feature type="transmembrane region" description="Helical" evidence="9">
    <location>
        <begin position="157"/>
        <end position="180"/>
    </location>
</feature>
<keyword evidence="3 9" id="KW-0813">Transport</keyword>
<feature type="transmembrane region" description="Helical" evidence="9">
    <location>
        <begin position="410"/>
        <end position="431"/>
    </location>
</feature>
<dbReference type="EMBL" id="CP013920">
    <property type="protein sequence ID" value="AMA64841.1"/>
    <property type="molecule type" value="Genomic_DNA"/>
</dbReference>
<dbReference type="GO" id="GO:0015818">
    <property type="term" value="P:isoleucine transport"/>
    <property type="evidence" value="ECO:0007669"/>
    <property type="project" value="TreeGrafter"/>
</dbReference>
<evidence type="ECO:0000256" key="5">
    <source>
        <dbReference type="ARBA" id="ARBA00022692"/>
    </source>
</evidence>
<gene>
    <name evidence="10" type="primary">brnQ</name>
    <name evidence="10" type="ORF">AUT07_00259</name>
</gene>